<dbReference type="Gene3D" id="3.90.228.10">
    <property type="match status" value="1"/>
</dbReference>
<dbReference type="PANTHER" id="PTHR45740">
    <property type="entry name" value="POLY [ADP-RIBOSE] POLYMERASE"/>
    <property type="match status" value="1"/>
</dbReference>
<keyword evidence="5" id="KW-1185">Reference proteome</keyword>
<dbReference type="InterPro" id="IPR012317">
    <property type="entry name" value="Poly(ADP-ribose)pol_cat_dom"/>
</dbReference>
<dbReference type="SUPFAM" id="SSF56399">
    <property type="entry name" value="ADP-ribosylation"/>
    <property type="match status" value="1"/>
</dbReference>
<feature type="non-terminal residue" evidence="4">
    <location>
        <position position="140"/>
    </location>
</feature>
<dbReference type="GO" id="GO:0005634">
    <property type="term" value="C:nucleus"/>
    <property type="evidence" value="ECO:0007669"/>
    <property type="project" value="TreeGrafter"/>
</dbReference>
<dbReference type="EC" id="2.4.2.-" evidence="2"/>
<evidence type="ECO:0000256" key="1">
    <source>
        <dbReference type="ARBA" id="ARBA00024347"/>
    </source>
</evidence>
<dbReference type="GO" id="GO:1990404">
    <property type="term" value="F:NAD+-protein mono-ADP-ribosyltransferase activity"/>
    <property type="evidence" value="ECO:0007669"/>
    <property type="project" value="TreeGrafter"/>
</dbReference>
<proteinExistence type="inferred from homology"/>
<sequence>EEHVKKEKLRTGLDEWLLFHGMNPSHVPAICEQNFNWRICGTHGTMHGKGTSIDASCSHRYCPSSTSYHSVFVALAVVGDFVHGNKAYLCPPPRPEISNRLLDSCVDDQKNPSIFVIFEKNQIYPAYILEYTCRVLSEVM</sequence>
<dbReference type="EMBL" id="VZSO01000277">
    <property type="protein sequence ID" value="NWZ27637.1"/>
    <property type="molecule type" value="Genomic_DNA"/>
</dbReference>
<evidence type="ECO:0000313" key="4">
    <source>
        <dbReference type="EMBL" id="NWZ27637.1"/>
    </source>
</evidence>
<evidence type="ECO:0000256" key="2">
    <source>
        <dbReference type="RuleBase" id="RU362114"/>
    </source>
</evidence>
<evidence type="ECO:0000313" key="5">
    <source>
        <dbReference type="Proteomes" id="UP000525565"/>
    </source>
</evidence>
<dbReference type="AlphaFoldDB" id="A0A7K7L9Q0"/>
<comment type="similarity">
    <text evidence="1">Belongs to the ARTD/PARP family.</text>
</comment>
<name>A0A7K7L9Q0_9AVES</name>
<dbReference type="GO" id="GO:0009615">
    <property type="term" value="P:response to virus"/>
    <property type="evidence" value="ECO:0007669"/>
    <property type="project" value="TreeGrafter"/>
</dbReference>
<comment type="caution">
    <text evidence="4">The sequence shown here is derived from an EMBL/GenBank/DDBJ whole genome shotgun (WGS) entry which is preliminary data.</text>
</comment>
<dbReference type="Pfam" id="PF00644">
    <property type="entry name" value="PARP"/>
    <property type="match status" value="1"/>
</dbReference>
<feature type="domain" description="PARP catalytic" evidence="3">
    <location>
        <begin position="1"/>
        <end position="140"/>
    </location>
</feature>
<dbReference type="GO" id="GO:0003723">
    <property type="term" value="F:RNA binding"/>
    <property type="evidence" value="ECO:0007669"/>
    <property type="project" value="TreeGrafter"/>
</dbReference>
<keyword evidence="2" id="KW-0808">Transferase</keyword>
<gene>
    <name evidence="4" type="primary">Parp12_2</name>
    <name evidence="4" type="ORF">ASASCU_R14936</name>
</gene>
<dbReference type="GO" id="GO:0061014">
    <property type="term" value="P:positive regulation of mRNA catabolic process"/>
    <property type="evidence" value="ECO:0007669"/>
    <property type="project" value="TreeGrafter"/>
</dbReference>
<organism evidence="4 5">
    <name type="scientific">Asarcornis scutulata</name>
    <dbReference type="NCBI Taxonomy" id="75869"/>
    <lineage>
        <taxon>Eukaryota</taxon>
        <taxon>Metazoa</taxon>
        <taxon>Chordata</taxon>
        <taxon>Craniata</taxon>
        <taxon>Vertebrata</taxon>
        <taxon>Euteleostomi</taxon>
        <taxon>Archelosauria</taxon>
        <taxon>Archosauria</taxon>
        <taxon>Dinosauria</taxon>
        <taxon>Saurischia</taxon>
        <taxon>Theropoda</taxon>
        <taxon>Coelurosauria</taxon>
        <taxon>Aves</taxon>
        <taxon>Neognathae</taxon>
        <taxon>Galloanserae</taxon>
        <taxon>Anseriformes</taxon>
        <taxon>Anatidae</taxon>
        <taxon>Anatinae</taxon>
        <taxon>Asarcornis</taxon>
    </lineage>
</organism>
<evidence type="ECO:0000259" key="3">
    <source>
        <dbReference type="PROSITE" id="PS51059"/>
    </source>
</evidence>
<keyword evidence="2" id="KW-0520">NAD</keyword>
<accession>A0A7K7L9Q0</accession>
<dbReference type="GO" id="GO:0003950">
    <property type="term" value="F:NAD+ poly-ADP-ribosyltransferase activity"/>
    <property type="evidence" value="ECO:0007669"/>
    <property type="project" value="UniProtKB-UniRule"/>
</dbReference>
<dbReference type="PROSITE" id="PS51059">
    <property type="entry name" value="PARP_CATALYTIC"/>
    <property type="match status" value="1"/>
</dbReference>
<dbReference type="Proteomes" id="UP000525565">
    <property type="component" value="Unassembled WGS sequence"/>
</dbReference>
<keyword evidence="2" id="KW-0328">Glycosyltransferase</keyword>
<dbReference type="CDD" id="cd01439">
    <property type="entry name" value="TCCD_inducible_PARP_like"/>
    <property type="match status" value="1"/>
</dbReference>
<dbReference type="GO" id="GO:0032481">
    <property type="term" value="P:positive regulation of type I interferon production"/>
    <property type="evidence" value="ECO:0007669"/>
    <property type="project" value="TreeGrafter"/>
</dbReference>
<dbReference type="PANTHER" id="PTHR45740:SF8">
    <property type="entry name" value="ZINC FINGER CCCH-TYPE ANTIVIRAL PROTEIN 1"/>
    <property type="match status" value="1"/>
</dbReference>
<dbReference type="InterPro" id="IPR051712">
    <property type="entry name" value="ARTD-AVP"/>
</dbReference>
<protein>
    <recommendedName>
        <fullName evidence="2">Poly [ADP-ribose] polymerase</fullName>
        <shortName evidence="2">PARP</shortName>
        <ecNumber evidence="2">2.4.2.-</ecNumber>
    </recommendedName>
</protein>
<reference evidence="4 5" key="1">
    <citation type="submission" date="2019-09" db="EMBL/GenBank/DDBJ databases">
        <title>Bird 10,000 Genomes (B10K) Project - Family phase.</title>
        <authorList>
            <person name="Zhang G."/>
        </authorList>
    </citation>
    <scope>NUCLEOTIDE SEQUENCE [LARGE SCALE GENOMIC DNA]</scope>
    <source>
        <strain evidence="4">OUT-0051</strain>
        <tissue evidence="4">Kidney</tissue>
    </source>
</reference>
<feature type="non-terminal residue" evidence="4">
    <location>
        <position position="1"/>
    </location>
</feature>